<evidence type="ECO:0000313" key="4">
    <source>
        <dbReference type="Proteomes" id="UP001558652"/>
    </source>
</evidence>
<feature type="region of interest" description="Disordered" evidence="1">
    <location>
        <begin position="1"/>
        <end position="41"/>
    </location>
</feature>
<keyword evidence="2" id="KW-0812">Transmembrane</keyword>
<comment type="caution">
    <text evidence="3">The sequence shown here is derived from an EMBL/GenBank/DDBJ whole genome shotgun (WGS) entry which is preliminary data.</text>
</comment>
<dbReference type="AlphaFoldDB" id="A0ABD0Y0A1"/>
<evidence type="ECO:0000313" key="3">
    <source>
        <dbReference type="EMBL" id="KAL1116917.1"/>
    </source>
</evidence>
<keyword evidence="4" id="KW-1185">Reference proteome</keyword>
<proteinExistence type="predicted"/>
<evidence type="ECO:0000256" key="1">
    <source>
        <dbReference type="SAM" id="MobiDB-lite"/>
    </source>
</evidence>
<evidence type="ECO:0000256" key="2">
    <source>
        <dbReference type="SAM" id="Phobius"/>
    </source>
</evidence>
<gene>
    <name evidence="3" type="ORF">AAG570_005386</name>
</gene>
<organism evidence="3 4">
    <name type="scientific">Ranatra chinensis</name>
    <dbReference type="NCBI Taxonomy" id="642074"/>
    <lineage>
        <taxon>Eukaryota</taxon>
        <taxon>Metazoa</taxon>
        <taxon>Ecdysozoa</taxon>
        <taxon>Arthropoda</taxon>
        <taxon>Hexapoda</taxon>
        <taxon>Insecta</taxon>
        <taxon>Pterygota</taxon>
        <taxon>Neoptera</taxon>
        <taxon>Paraneoptera</taxon>
        <taxon>Hemiptera</taxon>
        <taxon>Heteroptera</taxon>
        <taxon>Panheteroptera</taxon>
        <taxon>Nepomorpha</taxon>
        <taxon>Nepidae</taxon>
        <taxon>Ranatrinae</taxon>
        <taxon>Ranatra</taxon>
    </lineage>
</organism>
<reference evidence="3 4" key="1">
    <citation type="submission" date="2024-07" db="EMBL/GenBank/DDBJ databases">
        <title>Chromosome-level genome assembly of the water stick insect Ranatra chinensis (Heteroptera: Nepidae).</title>
        <authorList>
            <person name="Liu X."/>
        </authorList>
    </citation>
    <scope>NUCLEOTIDE SEQUENCE [LARGE SCALE GENOMIC DNA]</scope>
    <source>
        <strain evidence="3">Cailab_2021Rc</strain>
        <tissue evidence="3">Muscle</tissue>
    </source>
</reference>
<name>A0ABD0Y0A1_9HEMI</name>
<protein>
    <submittedName>
        <fullName evidence="3">Uncharacterized protein</fullName>
    </submittedName>
</protein>
<keyword evidence="2" id="KW-0472">Membrane</keyword>
<accession>A0ABD0Y0A1</accession>
<dbReference type="Proteomes" id="UP001558652">
    <property type="component" value="Unassembled WGS sequence"/>
</dbReference>
<sequence>MASKRRNMFHQNKKQETTEIGSSDGGDGAAEIRPETEPNMTPLDDFMLLINSVLLGEDPTIEDFILLVGTLVAFLAFVLWCCFPAVPKEAKPGPHHPVQYDPKCYPQYRRLVCSHRPTDT</sequence>
<keyword evidence="2" id="KW-1133">Transmembrane helix</keyword>
<feature type="compositionally biased region" description="Basic residues" evidence="1">
    <location>
        <begin position="1"/>
        <end position="12"/>
    </location>
</feature>
<dbReference type="EMBL" id="JBFDAA010000017">
    <property type="protein sequence ID" value="KAL1116917.1"/>
    <property type="molecule type" value="Genomic_DNA"/>
</dbReference>
<feature type="transmembrane region" description="Helical" evidence="2">
    <location>
        <begin position="64"/>
        <end position="86"/>
    </location>
</feature>